<reference evidence="1" key="1">
    <citation type="submission" date="2018-09" db="EMBL/GenBank/DDBJ databases">
        <title>A genomic encyclopedia of anaerobic methanotrophic archaea.</title>
        <authorList>
            <person name="Skennerton C.T."/>
            <person name="Chadwick G.L."/>
            <person name="Laso-Perez R."/>
            <person name="Leu A.O."/>
            <person name="Speth D.R."/>
            <person name="Yu H."/>
            <person name="Morgan-Lang C."/>
            <person name="Hatzenpichler R."/>
            <person name="Goudeau D."/>
            <person name="Malmstrom R."/>
            <person name="Woyke T."/>
            <person name="Hallam S."/>
            <person name="Tyson G.W."/>
            <person name="Wegener G."/>
            <person name="Boetius A."/>
            <person name="Orphan V.J."/>
        </authorList>
    </citation>
    <scope>NUCLEOTIDE SEQUENCE</scope>
    <source>
        <strain evidence="1">CONS3730D10UFb2</strain>
    </source>
</reference>
<organism evidence="1 2">
    <name type="scientific">Candidatus Methanomarinus sp</name>
    <dbReference type="NCBI Taxonomy" id="3386244"/>
    <lineage>
        <taxon>Archaea</taxon>
        <taxon>Methanobacteriati</taxon>
        <taxon>Methanobacteriota</taxon>
        <taxon>Stenosarchaea group</taxon>
        <taxon>Methanomicrobia</taxon>
        <taxon>Methanosarcinales</taxon>
        <taxon>ANME-2 cluster</taxon>
        <taxon>Candidatus Methanocomedenaceae</taxon>
        <taxon>Candidatus Methanomarinus</taxon>
    </lineage>
</organism>
<name>A0AC61S9T4_9EURY</name>
<proteinExistence type="predicted"/>
<dbReference type="EC" id="3.1.3.25" evidence="1"/>
<gene>
    <name evidence="1" type="ORF">C5S46_06650</name>
</gene>
<dbReference type="EMBL" id="QYBA01000226">
    <property type="protein sequence ID" value="TKY91282.1"/>
    <property type="molecule type" value="Genomic_DNA"/>
</dbReference>
<keyword evidence="1" id="KW-0378">Hydrolase</keyword>
<sequence length="264" mass="28364">MLEEVALLCEDVSLAVADAIKELIGIPRGDKVVGMGADGTPSKLIDIVAEDAALGILSSSGIDMKIITEEKGIITFGDKPEFTVVLDPLDGTYNATHNIPFYSVSIAIGNNEITDIKYAKVFNLSNQTGFTAELGGGAFYNDKEIQVSSTLKIEECAIAAYGYRNGEEVFKRLARQVRRVRSLGSAALELCYVASGRFDAFIDLRNRLRPTDIAAGILIINEAGGMVSDGYGNPLCIKLDVISKVNLVSSNRSIHNSLEKIIGL</sequence>
<dbReference type="Proteomes" id="UP000315423">
    <property type="component" value="Unassembled WGS sequence"/>
</dbReference>
<comment type="caution">
    <text evidence="1">The sequence shown here is derived from an EMBL/GenBank/DDBJ whole genome shotgun (WGS) entry which is preliminary data.</text>
</comment>
<dbReference type="EC" id="3.1.3.11" evidence="1"/>
<evidence type="ECO:0000313" key="2">
    <source>
        <dbReference type="Proteomes" id="UP000315423"/>
    </source>
</evidence>
<accession>A0AC61S9T4</accession>
<protein>
    <submittedName>
        <fullName evidence="1">Bifunctional fructose-bisphosphatase/inositol-phosphate phosphatase</fullName>
        <ecNumber evidence="1">3.1.3.11</ecNumber>
        <ecNumber evidence="1">3.1.3.25</ecNumber>
    </submittedName>
</protein>
<evidence type="ECO:0000313" key="1">
    <source>
        <dbReference type="EMBL" id="TKY91282.1"/>
    </source>
</evidence>